<keyword evidence="1 2" id="KW-0238">DNA-binding</keyword>
<dbReference type="KEGG" id="pseo:OM33_06515"/>
<sequence>MSTKDKIIQTSIALFNQYGERAITTNHIASEMGISPGNLYYHFKNKEDILRHIFGLYKTHLQDNFTPMDKNLDVMPQLAGYLDSLVELMWRFNFFYNNLTDILSRDKELKAQYLEQQTQLVEQVVAVINGLKYAEVIVIDESDIVELAHMVKLTVSFWTPYVKAHSEESTLTKQDIFGGIVKVILLFKPYSHGAGLEQLKQLQQEYSNKQLEVAQAVA</sequence>
<proteinExistence type="predicted"/>
<dbReference type="InterPro" id="IPR001647">
    <property type="entry name" value="HTH_TetR"/>
</dbReference>
<accession>A0A0A7EDU8</accession>
<dbReference type="Pfam" id="PF00440">
    <property type="entry name" value="TetR_N"/>
    <property type="match status" value="1"/>
</dbReference>
<dbReference type="GO" id="GO:0003677">
    <property type="term" value="F:DNA binding"/>
    <property type="evidence" value="ECO:0007669"/>
    <property type="project" value="UniProtKB-UniRule"/>
</dbReference>
<feature type="domain" description="HTH tetR-type" evidence="3">
    <location>
        <begin position="1"/>
        <end position="61"/>
    </location>
</feature>
<organism evidence="4 5">
    <name type="scientific">Pseudoalteromonas piratica</name>
    <dbReference type="NCBI Taxonomy" id="1348114"/>
    <lineage>
        <taxon>Bacteria</taxon>
        <taxon>Pseudomonadati</taxon>
        <taxon>Pseudomonadota</taxon>
        <taxon>Gammaproteobacteria</taxon>
        <taxon>Alteromonadales</taxon>
        <taxon>Pseudoalteromonadaceae</taxon>
        <taxon>Pseudoalteromonas</taxon>
    </lineage>
</organism>
<dbReference type="PANTHER" id="PTHR43479:SF12">
    <property type="entry name" value="TRANSCRIPTIONAL REGULATORY PROTEIN"/>
    <property type="match status" value="1"/>
</dbReference>
<protein>
    <submittedName>
        <fullName evidence="4">TetR family transcriptional regulator</fullName>
    </submittedName>
</protein>
<dbReference type="HOGENOM" id="CLU_091262_0_0_6"/>
<dbReference type="PANTHER" id="PTHR43479">
    <property type="entry name" value="ACREF/ENVCD OPERON REPRESSOR-RELATED"/>
    <property type="match status" value="1"/>
</dbReference>
<evidence type="ECO:0000313" key="5">
    <source>
        <dbReference type="Proteomes" id="UP000030341"/>
    </source>
</evidence>
<evidence type="ECO:0000259" key="3">
    <source>
        <dbReference type="PROSITE" id="PS50977"/>
    </source>
</evidence>
<dbReference type="Gene3D" id="1.10.357.10">
    <property type="entry name" value="Tetracycline Repressor, domain 2"/>
    <property type="match status" value="1"/>
</dbReference>
<dbReference type="EMBL" id="CP009888">
    <property type="protein sequence ID" value="AIY64840.1"/>
    <property type="molecule type" value="Genomic_DNA"/>
</dbReference>
<reference evidence="4 5" key="1">
    <citation type="submission" date="2014-11" db="EMBL/GenBank/DDBJ databases">
        <title>Complete Genome Sequence of Pseudoalteromonas sp. Strain OCN003 Isolated from Kaneohe Bay, Oahu, Hawaii.</title>
        <authorList>
            <person name="Beurmann S."/>
            <person name="Videau P."/>
            <person name="Ushijima B."/>
            <person name="Smith A.M."/>
            <person name="Aeby G.S."/>
            <person name="Callahan S.M."/>
            <person name="Belcaid M."/>
        </authorList>
    </citation>
    <scope>NUCLEOTIDE SEQUENCE [LARGE SCALE GENOMIC DNA]</scope>
    <source>
        <strain evidence="4 5">OCN003</strain>
    </source>
</reference>
<dbReference type="SUPFAM" id="SSF46689">
    <property type="entry name" value="Homeodomain-like"/>
    <property type="match status" value="1"/>
</dbReference>
<feature type="DNA-binding region" description="H-T-H motif" evidence="2">
    <location>
        <begin position="24"/>
        <end position="43"/>
    </location>
</feature>
<evidence type="ECO:0000256" key="2">
    <source>
        <dbReference type="PROSITE-ProRule" id="PRU00335"/>
    </source>
</evidence>
<dbReference type="Pfam" id="PF13972">
    <property type="entry name" value="TetR"/>
    <property type="match status" value="1"/>
</dbReference>
<dbReference type="InterPro" id="IPR050624">
    <property type="entry name" value="HTH-type_Tx_Regulator"/>
</dbReference>
<dbReference type="PRINTS" id="PR00455">
    <property type="entry name" value="HTHTETR"/>
</dbReference>
<gene>
    <name evidence="4" type="ORF">OM33_06515</name>
</gene>
<name>A0A0A7EDU8_9GAMM</name>
<dbReference type="RefSeq" id="WP_038640178.1">
    <property type="nucleotide sequence ID" value="NZ_CP009888.1"/>
</dbReference>
<dbReference type="OrthoDB" id="8770705at2"/>
<dbReference type="eggNOG" id="COG1309">
    <property type="taxonomic scope" value="Bacteria"/>
</dbReference>
<dbReference type="PROSITE" id="PS50977">
    <property type="entry name" value="HTH_TETR_2"/>
    <property type="match status" value="1"/>
</dbReference>
<evidence type="ECO:0000313" key="4">
    <source>
        <dbReference type="EMBL" id="AIY64840.1"/>
    </source>
</evidence>
<dbReference type="AlphaFoldDB" id="A0A0A7EDU8"/>
<dbReference type="InterPro" id="IPR009057">
    <property type="entry name" value="Homeodomain-like_sf"/>
</dbReference>
<dbReference type="STRING" id="1348114.OM33_06515"/>
<dbReference type="Proteomes" id="UP000030341">
    <property type="component" value="Chromosome 1"/>
</dbReference>
<keyword evidence="5" id="KW-1185">Reference proteome</keyword>
<dbReference type="InterPro" id="IPR025722">
    <property type="entry name" value="TetR"/>
</dbReference>
<evidence type="ECO:0000256" key="1">
    <source>
        <dbReference type="ARBA" id="ARBA00023125"/>
    </source>
</evidence>